<feature type="compositionally biased region" description="Basic residues" evidence="1">
    <location>
        <begin position="457"/>
        <end position="472"/>
    </location>
</feature>
<feature type="compositionally biased region" description="Polar residues" evidence="1">
    <location>
        <begin position="229"/>
        <end position="240"/>
    </location>
</feature>
<feature type="compositionally biased region" description="Acidic residues" evidence="1">
    <location>
        <begin position="80"/>
        <end position="92"/>
    </location>
</feature>
<evidence type="ECO:0000256" key="1">
    <source>
        <dbReference type="SAM" id="MobiDB-lite"/>
    </source>
</evidence>
<protein>
    <submittedName>
        <fullName evidence="2">Nucleolar and coiled-body phosphoprotein 1</fullName>
    </submittedName>
</protein>
<sequence length="531" mass="55401">MPRKCRYQNVSCLEIILLELPGQTFERKPLRIDASLGLLEKASKDKEGIPKATPAAQSVCTVKPQPSKGSHQKAQRSDDSSEDSSDDSDSEEDRVAAQKPAQVTHKPGTKHVKSVTAKNAGLASSKPQPAGKGGTTSTKAGTLPVPKAPESSESSSSDSSGSKEAEKPAKQPPIHPFFKLVADKAASPSGKLIQTNLNTSSAASTTPQRSATKATGKEEQIPSPKIKPSQGQALTATPSGITIHKESSSDSSSDSSEEEAEASTTAKHQAQPATQQKQEAKKESESSSDESSDKEQEASQSLLTGLSGLHKIQTSTVVANPLLSKQGSVGAQAKSSGKPASADSTSSTDSSSSDSDTEKTVTPKTEITSLPSSGKEAAAAKGKGAGKRGLKSSSSKPSPAKKAAAKARSNGQGQETSAVQLPESLAPSFKALLGNKEQDTEQGTPEEAQANPVAKAKTSKNGKKEKPSKKRKLADGSKVSKGKKLKMQSAEETPLKKKKKKSKSSDSIKSTKKKDSKEKKSDKMHSAAPMW</sequence>
<feature type="compositionally biased region" description="Polar residues" evidence="1">
    <location>
        <begin position="324"/>
        <end position="335"/>
    </location>
</feature>
<evidence type="ECO:0000313" key="3">
    <source>
        <dbReference type="Proteomes" id="UP000018936"/>
    </source>
</evidence>
<organism evidence="2 3">
    <name type="scientific">Ophiophagus hannah</name>
    <name type="common">King cobra</name>
    <name type="synonym">Naja hannah</name>
    <dbReference type="NCBI Taxonomy" id="8665"/>
    <lineage>
        <taxon>Eukaryota</taxon>
        <taxon>Metazoa</taxon>
        <taxon>Chordata</taxon>
        <taxon>Craniata</taxon>
        <taxon>Vertebrata</taxon>
        <taxon>Euteleostomi</taxon>
        <taxon>Lepidosauria</taxon>
        <taxon>Squamata</taxon>
        <taxon>Bifurcata</taxon>
        <taxon>Unidentata</taxon>
        <taxon>Episquamata</taxon>
        <taxon>Toxicofera</taxon>
        <taxon>Serpentes</taxon>
        <taxon>Colubroidea</taxon>
        <taxon>Elapidae</taxon>
        <taxon>Elapinae</taxon>
        <taxon>Ophiophagus</taxon>
    </lineage>
</organism>
<feature type="compositionally biased region" description="Polar residues" evidence="1">
    <location>
        <begin position="264"/>
        <end position="274"/>
    </location>
</feature>
<keyword evidence="3" id="KW-1185">Reference proteome</keyword>
<dbReference type="OrthoDB" id="9838304at2759"/>
<dbReference type="Proteomes" id="UP000018936">
    <property type="component" value="Unassembled WGS sequence"/>
</dbReference>
<dbReference type="AlphaFoldDB" id="V8NVG7"/>
<feature type="non-terminal residue" evidence="2">
    <location>
        <position position="1"/>
    </location>
</feature>
<proteinExistence type="predicted"/>
<name>V8NVG7_OPHHA</name>
<feature type="compositionally biased region" description="Polar residues" evidence="1">
    <location>
        <begin position="362"/>
        <end position="371"/>
    </location>
</feature>
<feature type="compositionally biased region" description="Basic and acidic residues" evidence="1">
    <location>
        <begin position="278"/>
        <end position="297"/>
    </location>
</feature>
<feature type="compositionally biased region" description="Polar residues" evidence="1">
    <location>
        <begin position="410"/>
        <end position="419"/>
    </location>
</feature>
<accession>V8NVG7</accession>
<feature type="region of interest" description="Disordered" evidence="1">
    <location>
        <begin position="42"/>
        <end position="305"/>
    </location>
</feature>
<feature type="compositionally biased region" description="Low complexity" evidence="1">
    <location>
        <begin position="340"/>
        <end position="354"/>
    </location>
</feature>
<reference evidence="2 3" key="1">
    <citation type="journal article" date="2013" name="Proc. Natl. Acad. Sci. U.S.A.">
        <title>The king cobra genome reveals dynamic gene evolution and adaptation in the snake venom system.</title>
        <authorList>
            <person name="Vonk F.J."/>
            <person name="Casewell N.R."/>
            <person name="Henkel C.V."/>
            <person name="Heimberg A.M."/>
            <person name="Jansen H.J."/>
            <person name="McCleary R.J."/>
            <person name="Kerkkamp H.M."/>
            <person name="Vos R.A."/>
            <person name="Guerreiro I."/>
            <person name="Calvete J.J."/>
            <person name="Wuster W."/>
            <person name="Woods A.E."/>
            <person name="Logan J.M."/>
            <person name="Harrison R.A."/>
            <person name="Castoe T.A."/>
            <person name="de Koning A.P."/>
            <person name="Pollock D.D."/>
            <person name="Yandell M."/>
            <person name="Calderon D."/>
            <person name="Renjifo C."/>
            <person name="Currier R.B."/>
            <person name="Salgado D."/>
            <person name="Pla D."/>
            <person name="Sanz L."/>
            <person name="Hyder A.S."/>
            <person name="Ribeiro J.M."/>
            <person name="Arntzen J.W."/>
            <person name="van den Thillart G.E."/>
            <person name="Boetzer M."/>
            <person name="Pirovano W."/>
            <person name="Dirks R.P."/>
            <person name="Spaink H.P."/>
            <person name="Duboule D."/>
            <person name="McGlinn E."/>
            <person name="Kini R.M."/>
            <person name="Richardson M.K."/>
        </authorList>
    </citation>
    <scope>NUCLEOTIDE SEQUENCE</scope>
    <source>
        <tissue evidence="2">Blood</tissue>
    </source>
</reference>
<evidence type="ECO:0000313" key="2">
    <source>
        <dbReference type="EMBL" id="ETE65527.1"/>
    </source>
</evidence>
<feature type="compositionally biased region" description="Low complexity" evidence="1">
    <location>
        <begin position="391"/>
        <end position="409"/>
    </location>
</feature>
<comment type="caution">
    <text evidence="2">The sequence shown here is derived from an EMBL/GenBank/DDBJ whole genome shotgun (WGS) entry which is preliminary data.</text>
</comment>
<feature type="compositionally biased region" description="Basic and acidic residues" evidence="1">
    <location>
        <begin position="513"/>
        <end position="525"/>
    </location>
</feature>
<feature type="compositionally biased region" description="Low complexity" evidence="1">
    <location>
        <begin position="372"/>
        <end position="382"/>
    </location>
</feature>
<gene>
    <name evidence="2" type="primary">NOLC1</name>
    <name evidence="2" type="ORF">L345_08698</name>
</gene>
<dbReference type="EMBL" id="AZIM01001859">
    <property type="protein sequence ID" value="ETE65527.1"/>
    <property type="molecule type" value="Genomic_DNA"/>
</dbReference>
<feature type="region of interest" description="Disordered" evidence="1">
    <location>
        <begin position="324"/>
        <end position="531"/>
    </location>
</feature>
<feature type="compositionally biased region" description="Low complexity" evidence="1">
    <location>
        <begin position="151"/>
        <end position="160"/>
    </location>
</feature>